<comment type="caution">
    <text evidence="1">The sequence shown here is derived from an EMBL/GenBank/DDBJ whole genome shotgun (WGS) entry which is preliminary data.</text>
</comment>
<evidence type="ECO:0000313" key="1">
    <source>
        <dbReference type="EMBL" id="KAJ3533583.1"/>
    </source>
</evidence>
<name>A0ACC1S7D5_9HYPO</name>
<gene>
    <name evidence="1" type="ORF">NM208_g7921</name>
</gene>
<accession>A0ACC1S7D5</accession>
<dbReference type="Proteomes" id="UP001148629">
    <property type="component" value="Unassembled WGS sequence"/>
</dbReference>
<protein>
    <submittedName>
        <fullName evidence="1">Uncharacterized protein</fullName>
    </submittedName>
</protein>
<dbReference type="EMBL" id="JANRMS010000855">
    <property type="protein sequence ID" value="KAJ3533583.1"/>
    <property type="molecule type" value="Genomic_DNA"/>
</dbReference>
<reference evidence="1" key="1">
    <citation type="submission" date="2022-08" db="EMBL/GenBank/DDBJ databases">
        <title>Genome Sequence of Fusarium decemcellulare.</title>
        <authorList>
            <person name="Buettner E."/>
        </authorList>
    </citation>
    <scope>NUCLEOTIDE SEQUENCE</scope>
    <source>
        <strain evidence="1">Babe19</strain>
    </source>
</reference>
<keyword evidence="2" id="KW-1185">Reference proteome</keyword>
<sequence length="4905" mass="506683">MAPITITGPDGTVTIETPVPVSVTPTQALPTTVSGPNGLVTIYTPYPGPGVISAPITITGTDGTVTIETPTPVIDTPPPVDAASTAQPTTVSGPNGLVTIYTPYPGPGTITAPITITGGDGTVTIETPVPETPVVTQAPPTTVSGPNGVTIYQSYTGTGTITAPITVTRSDGTVVIFTPPPFKLISTSSEIAEPTTVSGNNGYVTIYTPYPGPGEITAPLTFTQQTPSGDRPGTIIIETPVPRSPTSSQAVDQPTSATSADVYVTIYTPYPGPGEISSPITIVYPPFGGQPGTILIETPVPQSATATETYVTIYTPFPGPGEISSPITIIQPPSGGQPGTVLIETPVPRTPTPTQSGAPSTTTPGPDRYVTIYTPYPGPGTITAPITITQPPSGGQPGTILIETPAPLTTNPSDIYVTIYRPYPGPGTIDTPLTLTQAPSGGSLTTSQTSAGPITVPPGPTGTYVTIYRPYPGPDKITAPITITQPPSGGQPGTIIIETPTTDVPTQTTRTSQTSQTAQNIQTTQSAQTTQRAQTTQSAQTQTTPGGTVTVPTASDRPYVTIYRPYPGPDKIDHPITITQPPASGQPGTIIIETPTPVVNTKFAGTTPVTISTSDAAYVTVYRPHTGDPITAPITVTTIAPSGGQPGTVIIETPAPAVSTVQPTTSSPPITSQGQDGYVTVYRPHTGDPITAPITVTTIAPSGGQPGTVIIETPAPLVSTQSQTPAPQTTANPPVTIPADDGGYVTIYRPYPGPGTITAPLTVGTISPSGGQPGTIIIETPGPQSTLPPAVTSSEGQDGYITVFQPYPGPGVITAPITVTTISPSGGQQGTVIIQTPVPQTTLPPPVTIPEDQNGYITVYRPYTGTGIITAPITVTTISPSGGQPGTVIIETPVPQTEAPQTEEPQTTDAGPTTLPPDDQGYITVFRPYTGTGTITAPLTITTIAPSAGQPGTVIIETPVPQTPTETEPTSNLPVTIPPGPDNSYVTVYRPHTGPDQITAPVTVTTIEPSGGQPGTIIIETPEPQTPTETGDPPVTIPPGPDNSYVTVYRPHTGPDQITAPVTVTTIEPSDGQPGTIIIETPGPQTTEATTPVTVAPSPGSSYVTVYRPHEGPDRITEAITVTTIEPTNGQLGTIIIETPGIETKGQVAIPPVTLSPGPEETYVTVYRPHTGVDVITAPVTITTIAPSDGQPGTVIIETPAPESPDQNPTVTLPPGPEDSYVTVFRPHTGSDVITAPITVTTIPPSGDAPGTVIIETPVQPEPTSSLDDGAPLTTSSGPTDSYITVYRPYSGVDIITSPVTVTTIPPANGQPGTVIIETPSEQTAEATTTPDTYVTVYRPHVGTDSITAPVTVTTISPSGGQPGTVIIETPDQQAPPSTTSSGPDASYITVFRPHTGTDIITAPVTITTIEPSGDQPGTVIIETPGTQAPPITTTPEAVESWITIFRAHTGTDLITAPVTVTTIFPSDGQPGTIIIETPDAQAPPSTTSAGPEATYITVFRPYSGTERITAPVTVTTIEPSGDQPGTVIIETPGTQAPPVTTAGPAPSYITIYRPYTGTGQITGDVTVTTISPSGDEPGTVIIETPGPQAPPVTTTGPIATPSYITIYRPHTGTDEITSDITVTTIPPSGDEPGTVIIETPGPQAPPITTAGPVATPSYITIYRPYTGTDEITSDVTVTTISPSGDEPGTVIIETPGPRAPPVATTGPAPIPSYITIYRPYTGTDEITSDITVTTISPQGDEPGTIIIETPGPRAPPVTTTGPAPVPSYITIYRPYTGTYEITSDVTVTTISPQGDEPGTVIIETPGPRSPPVTTSGPAPVPSYITIYRPYTGLDQITSFVTVTTIEPTDDQPGTVIIETPVPVVNTKFAGTTAAPSYVTIYRPYTGVDDITSFVTVTTIEPTGDEPGTVIIETPGPRAPPLTTTGPAPVPSYVTIYRPYTGVDDITSFVTVTTIEPTGDEPGTVIIETPGPRAPPITTTGPAPVPSYITIYRPYSGVDEITAFVTVTTIDPTGDEPGTVIIETPGPRAPPITTSGPAPTPTYITIYRPYTGVDEITAFVTVTTIDPTGDEPGTIIIETPVSRAPPLTTAGPAPSYVTIYRPYTGVDEITDSVTVTTIDPTGDQPGTVIIETPGPRAPPVTTAGPAPSYVTIYRPYTGVDEITTYVTVTTIAPEGDQPGTIIIETPGPRDTPITTSGPAPSYITIYRPYTGVDEITAFVTVTTILPDGDQPGTVIIETPGPRTTPVTTSGPEPSYVTVYRPYTGVEEITTFVTVTTIPPQGDEPGTVIIETPGQSPAVTTSGPEPSYVTIYRPYTGVEEITAFITVTTIPPQGNEPGTVIIETPGQSPAITTSGPEPSYVTVYRPHTGVDQITAFVTVTTIPPQGDEPGTVIIETPGQSPAITTSGPEPSYVTVYRPYTGVDQITSFVTVTTIPPQGDEPGTVIIETPGQAPAVTTSGPEPSYITVYRPYTGTESITSFLTVTTIPPEGDQPGTVIIETPGQAPPVTTSGPEPSYVTVYRPHTGVDEITSSVTVTTIPPEGDQPGTVIIETPGQKAPITTSAPEPSYVTIYRPYTGTDGITSFVTVTTIPPVGDEPGTVIIETPGVAPPVTTSDPEPSYITIYRPYTGTDGITSFVTVTTIPPADGEPGTVIIETPGQAPPVTTAGPEPSYITIYRPYSGTGVITSFVTVTTIPPEGDEPGTVIIETPGQAPPVTTASPSWTTIYRAYTGPDEITSDVTVTTIPPEADQPGTVIIETPVPRTGSAPVTIPGNDSYVTVFRAHLGPDTITAPMTITTIPPSGGEPGTVIIETPEPATSGPATSEPETSSGSPPVTLPPGDDSYVTIFRPHSGPDRITAPVTVTTIQPSGGQPGTVIIETPEPDTPTSEPETSTPNAPVTLPPGDDSYVTVFRPHSGPDRITAPVTVTTIQPSGGQPGTVIIETPEPETQPPPVTSPSAPDSYVTIFRPYTGTGIITAPVTVTTIEPSAGEPGTIIIETPTTQEPPITTAPEETYVTIYRPYTGTDTITAPVTVTTIAPSGGEPGTVIIETQTPATQTVGYVTIYRPYSGTDPYTAPVTVTTIQPSGGQPGTVIIETEAPQTEPPQVTDPPAPQSNNVTIIRPYPGPGRITAPVTNYVPPSSAGEPGTVIIETPVPETTSQEVTTTPAGVTIPPSDDSRNVTIIRPYPGPGTITAPITNYVPPSSSGEPGTILIETPVPETTSEEETTTTSPPAVTIPPSNDSRNVTVIRQYPGPGTITAPITSYEPPSSSGGPGTVVIETPAPEPETTSSAEDETSSEPADQPTTTPPAITIPPSRGNPNVTVVRQYPGPGIITAPITSYEPPSSSGGPGTIIIETPAPEPETTSSASVEASSLAQNETSSEPADQPTTTPPAITIPPSRGNPNVTVVRQYPGPGTITEAITTYEPPSSPGEPGTVVIETPAPVTSDDVTSRNVTIYTAGPASLTEPFTTYEPPASRGDPGTVVIETPVPRTQSDEGRNVTIYTAGPDGITAPVTEYNPPGTPGDPGTIIIETPVPRSQDERNVTIYTAGPDGITAPITRYSPPASQGDPGTVIIETPVPRSQDERNVTIYTAGPDGITAPVTRYNPPASDGDPGTVIIETPVPRSQDERNVTIYTDAPDGVTTTFTTYSPPGTPGDPGTIIIETPGPRNVTITRAGPESLTAPITTYEPPASAGDPGTVIIETPGPGNVTITTEGPSTLTGPFTTYQSPGKSGDPGTIIIETPGGRNVTITEEGPPEITEPFTTYAPPGSPGDPGTVIIETPRVKAQSSPVPETSTALTITPDDQNDHVTVVQPNTKFPGVTDNVTQIVAPTDGTPGTHIIYTPVSETTDAAGSTSKLAASGDYVTMTQTVTIPGDPSTLTRNNTAVDADATTTGMETNVIVIPPSGTEPGTVLIHTSVYLDQTLARHANVTITRAGPSGVTTPFTTYNPPAQETDPGTIIIETPDYNVTITRAAPASITTTFTTYEPPASMGDPGTVIVETPDYNVTITREAPASVTTLFTTYSPPGSPGDPGTVIVETPNGDYNVTITRAAPASITTPFTTYSPPGSAGDPGTVIVETPDYNVTITREAPASITTVFTTYSPPGSPGDPGTVIVETPNGDYNVTITRAAPASITTPFTTYSPPGTPGDPGTVIVETPDYNVTITRAAPPSITTPFTTYSPPASVGDPGTVIVETPDYNVTITRAAPASVTTPFTTYSPPGTPGDPGTVIIETPDYNVTVTRGGPTAFTTYSPPATPGDPGTIIVETPEYNVTVTRPGPTAFTKYSPPGTPGDPGTVIVETPDYNVTVTRGGPTAFTTYSPPGSAGDPGTVIIETPDYNVTVTRPGPSSFTTYSPPGSAGDPGTIIIETPDYNVTVTRPGPSSFTTYSPPGSAGDPGTIIIETPSDRIADDVTSSVQPGRNVTVTREASDSITEPLTTYEPPASSGDPGTIVIETPKVKVAGAPSTTSDDPGRNVTIYTAGPHSLTGPVTSYDPPATRGDPGTIIVQTPGPADPSNVTIVTVVSTITRPYTTYSPPGATGDPGTVVIELPPDHNVTFTTEVSTITEAFTTYSPPAESGDPGTVIIEVPPERNVTTTTVVSTLTAPYTTYSPPGRQGDPGTVWVELPPDHNVTITTEVSSLTEPYTTYSPPGRKGDPGTVIVELPPDHNVTITTEVSSLTEPYTTYSPPGRKGDPGTVIVELPPDHNVTITTEVSSLTEPYTTYSPPGQKGDPGTIIVELPPDHNVTVTTEVSTLTEPYTTYSPAARKGDPGTVVVELPPDHNVTVTTEVSTLTEPYTTYSPAARKGDPGTIIIELPPDHNVTTTVEVSTITEPYTTYSPPARKGDPGTIVVELPPDHNVTTTIEVSTLTEPYTTFSPPARKGDPGTVIVELPPDHNVTTTIEER</sequence>
<proteinExistence type="predicted"/>
<evidence type="ECO:0000313" key="2">
    <source>
        <dbReference type="Proteomes" id="UP001148629"/>
    </source>
</evidence>
<organism evidence="1 2">
    <name type="scientific">Fusarium decemcellulare</name>
    <dbReference type="NCBI Taxonomy" id="57161"/>
    <lineage>
        <taxon>Eukaryota</taxon>
        <taxon>Fungi</taxon>
        <taxon>Dikarya</taxon>
        <taxon>Ascomycota</taxon>
        <taxon>Pezizomycotina</taxon>
        <taxon>Sordariomycetes</taxon>
        <taxon>Hypocreomycetidae</taxon>
        <taxon>Hypocreales</taxon>
        <taxon>Nectriaceae</taxon>
        <taxon>Fusarium</taxon>
        <taxon>Fusarium decemcellulare species complex</taxon>
    </lineage>
</organism>